<sequence length="177" mass="20254">MLGQNSDEKPPPHVQDAEIDEDVETLEGYIMIAVQMRAKILNLQEKAKVSLFATSRFIWEVERKFEKAIRLEIRATDVDVQMYLHHQLQTCPSLISTNDILKETIAKKIMQAVDGMFLLARPCVAFLTAETTPKAIKVAHQEWKTMIQAADNDKRSKVLDNVYEQAMLRVQGQAKDR</sequence>
<dbReference type="RefSeq" id="XP_022391934.1">
    <property type="nucleotide sequence ID" value="XM_022529317.1"/>
</dbReference>
<keyword evidence="2" id="KW-1185">Reference proteome</keyword>
<dbReference type="PANTHER" id="PTHR10039:SF15">
    <property type="entry name" value="NACHT DOMAIN-CONTAINING PROTEIN"/>
    <property type="match status" value="1"/>
</dbReference>
<dbReference type="EMBL" id="LYCR01000017">
    <property type="protein sequence ID" value="OGM48217.1"/>
    <property type="molecule type" value="Genomic_DNA"/>
</dbReference>
<organism evidence="1 2">
    <name type="scientific">Aspergillus bombycis</name>
    <dbReference type="NCBI Taxonomy" id="109264"/>
    <lineage>
        <taxon>Eukaryota</taxon>
        <taxon>Fungi</taxon>
        <taxon>Dikarya</taxon>
        <taxon>Ascomycota</taxon>
        <taxon>Pezizomycotina</taxon>
        <taxon>Eurotiomycetes</taxon>
        <taxon>Eurotiomycetidae</taxon>
        <taxon>Eurotiales</taxon>
        <taxon>Aspergillaceae</taxon>
        <taxon>Aspergillus</taxon>
    </lineage>
</organism>
<dbReference type="STRING" id="109264.A0A1F8A946"/>
<dbReference type="OrthoDB" id="195446at2759"/>
<accession>A0A1F8A946</accession>
<name>A0A1F8A946_9EURO</name>
<protein>
    <submittedName>
        <fullName evidence="1">Uncharacterized protein</fullName>
    </submittedName>
</protein>
<dbReference type="PANTHER" id="PTHR10039">
    <property type="entry name" value="AMELOGENIN"/>
    <property type="match status" value="1"/>
</dbReference>
<proteinExistence type="predicted"/>
<comment type="caution">
    <text evidence="1">The sequence shown here is derived from an EMBL/GenBank/DDBJ whole genome shotgun (WGS) entry which is preliminary data.</text>
</comment>
<dbReference type="AlphaFoldDB" id="A0A1F8A946"/>
<evidence type="ECO:0000313" key="2">
    <source>
        <dbReference type="Proteomes" id="UP000179179"/>
    </source>
</evidence>
<reference evidence="1 2" key="1">
    <citation type="journal article" date="2016" name="Genome Biol. Evol.">
        <title>Draft genome sequence of an aflatoxigenic Aspergillus species, A. bombycis.</title>
        <authorList>
            <person name="Moore G.G."/>
            <person name="Mack B.M."/>
            <person name="Beltz S.B."/>
            <person name="Gilbert M.K."/>
        </authorList>
    </citation>
    <scope>NUCLEOTIDE SEQUENCE [LARGE SCALE GENOMIC DNA]</scope>
    <source>
        <strain evidence="2">NRRL 26010</strain>
    </source>
</reference>
<dbReference type="Proteomes" id="UP000179179">
    <property type="component" value="Unassembled WGS sequence"/>
</dbReference>
<gene>
    <name evidence="1" type="ORF">ABOM_002187</name>
</gene>
<evidence type="ECO:0000313" key="1">
    <source>
        <dbReference type="EMBL" id="OGM48217.1"/>
    </source>
</evidence>
<dbReference type="GeneID" id="34445577"/>